<dbReference type="Proteomes" id="UP000582016">
    <property type="component" value="Unassembled WGS sequence"/>
</dbReference>
<evidence type="ECO:0000256" key="1">
    <source>
        <dbReference type="SAM" id="MobiDB-lite"/>
    </source>
</evidence>
<reference evidence="2 3" key="1">
    <citation type="submission" date="2020-05" db="EMBL/GenBank/DDBJ databases">
        <title>Identification and distribution of gene clusters putatively required for synthesis of sphingolipid metabolism inhibitors in phylogenetically diverse species of the filamentous fungus Fusarium.</title>
        <authorList>
            <person name="Kim H.-S."/>
            <person name="Busman M."/>
            <person name="Brown D.W."/>
            <person name="Divon H."/>
            <person name="Uhlig S."/>
            <person name="Proctor R.H."/>
        </authorList>
    </citation>
    <scope>NUCLEOTIDE SEQUENCE [LARGE SCALE GENOMIC DNA]</scope>
    <source>
        <strain evidence="2 3">NRRL 13617</strain>
    </source>
</reference>
<organism evidence="2 3">
    <name type="scientific">Fusarium phyllophilum</name>
    <dbReference type="NCBI Taxonomy" id="47803"/>
    <lineage>
        <taxon>Eukaryota</taxon>
        <taxon>Fungi</taxon>
        <taxon>Dikarya</taxon>
        <taxon>Ascomycota</taxon>
        <taxon>Pezizomycotina</taxon>
        <taxon>Sordariomycetes</taxon>
        <taxon>Hypocreomycetidae</taxon>
        <taxon>Hypocreales</taxon>
        <taxon>Nectriaceae</taxon>
        <taxon>Fusarium</taxon>
        <taxon>Fusarium fujikuroi species complex</taxon>
    </lineage>
</organism>
<feature type="region of interest" description="Disordered" evidence="1">
    <location>
        <begin position="121"/>
        <end position="205"/>
    </location>
</feature>
<keyword evidence="3" id="KW-1185">Reference proteome</keyword>
<comment type="caution">
    <text evidence="2">The sequence shown here is derived from an EMBL/GenBank/DDBJ whole genome shotgun (WGS) entry which is preliminary data.</text>
</comment>
<feature type="compositionally biased region" description="Acidic residues" evidence="1">
    <location>
        <begin position="186"/>
        <end position="203"/>
    </location>
</feature>
<name>A0A8H5IKM5_9HYPO</name>
<feature type="region of interest" description="Disordered" evidence="1">
    <location>
        <begin position="1"/>
        <end position="33"/>
    </location>
</feature>
<protein>
    <submittedName>
        <fullName evidence="2">Uncharacterized protein</fullName>
    </submittedName>
</protein>
<evidence type="ECO:0000313" key="3">
    <source>
        <dbReference type="Proteomes" id="UP000582016"/>
    </source>
</evidence>
<accession>A0A8H5IKM5</accession>
<gene>
    <name evidence="2" type="ORF">FPHYL_12709</name>
</gene>
<dbReference type="EMBL" id="JAAOAQ010000669">
    <property type="protein sequence ID" value="KAF5537708.1"/>
    <property type="molecule type" value="Genomic_DNA"/>
</dbReference>
<feature type="compositionally biased region" description="Polar residues" evidence="1">
    <location>
        <begin position="68"/>
        <end position="77"/>
    </location>
</feature>
<dbReference type="AlphaFoldDB" id="A0A8H5IKM5"/>
<feature type="compositionally biased region" description="Basic and acidic residues" evidence="1">
    <location>
        <begin position="147"/>
        <end position="160"/>
    </location>
</feature>
<evidence type="ECO:0000313" key="2">
    <source>
        <dbReference type="EMBL" id="KAF5537708.1"/>
    </source>
</evidence>
<sequence>MRNQNFYSPPSEDMPAPLKSPRRTSSLRNKRPLPHIVTTIEPGYNRQLFTLHECADDASRSYHKRSFSMGSSRTPTTPGLVDSPYSDVAPTLRMFSTSYVMTKPQGNSTSYFDSKVSNTRQVVHPSQQKPQGNVQNWLSKLPNQRESSFEERRRDDEVCRTSKPRQPCPIVDASTTSTGVEKQFLDLEEDDESETSDSEDTGDLDGYHEALFRLSGTRNDCRPTFRASMRRRFPIDREREAHLKMF</sequence>
<proteinExistence type="predicted"/>
<feature type="region of interest" description="Disordered" evidence="1">
    <location>
        <begin position="65"/>
        <end position="84"/>
    </location>
</feature>
<dbReference type="OrthoDB" id="5045956at2759"/>
<feature type="compositionally biased region" description="Polar residues" evidence="1">
    <location>
        <begin position="121"/>
        <end position="144"/>
    </location>
</feature>